<sequence length="54" mass="6212">GFKLAEGRFRLDIRKKFFTVREVRHWNRFPREVVGAPSLAVSKARLDGALSNLV</sequence>
<dbReference type="Proteomes" id="UP000052976">
    <property type="component" value="Unassembled WGS sequence"/>
</dbReference>
<dbReference type="EMBL" id="KK718214">
    <property type="protein sequence ID" value="KFO55115.1"/>
    <property type="molecule type" value="Genomic_DNA"/>
</dbReference>
<organism evidence="1 2">
    <name type="scientific">Corvus brachyrhynchos</name>
    <name type="common">American crow</name>
    <dbReference type="NCBI Taxonomy" id="85066"/>
    <lineage>
        <taxon>Eukaryota</taxon>
        <taxon>Metazoa</taxon>
        <taxon>Chordata</taxon>
        <taxon>Craniata</taxon>
        <taxon>Vertebrata</taxon>
        <taxon>Euteleostomi</taxon>
        <taxon>Archelosauria</taxon>
        <taxon>Archosauria</taxon>
        <taxon>Dinosauria</taxon>
        <taxon>Saurischia</taxon>
        <taxon>Theropoda</taxon>
        <taxon>Coelurosauria</taxon>
        <taxon>Aves</taxon>
        <taxon>Neognathae</taxon>
        <taxon>Neoaves</taxon>
        <taxon>Telluraves</taxon>
        <taxon>Australaves</taxon>
        <taxon>Passeriformes</taxon>
        <taxon>Corvoidea</taxon>
        <taxon>Corvidae</taxon>
        <taxon>Corvus</taxon>
    </lineage>
</organism>
<protein>
    <recommendedName>
        <fullName evidence="3">Nidogen G2 beta-barrel domain-containing protein</fullName>
    </recommendedName>
</protein>
<feature type="non-terminal residue" evidence="1">
    <location>
        <position position="1"/>
    </location>
</feature>
<dbReference type="AlphaFoldDB" id="A0A091EZS6"/>
<proteinExistence type="predicted"/>
<evidence type="ECO:0000313" key="1">
    <source>
        <dbReference type="EMBL" id="KFO55115.1"/>
    </source>
</evidence>
<feature type="non-terminal residue" evidence="1">
    <location>
        <position position="54"/>
    </location>
</feature>
<keyword evidence="2" id="KW-1185">Reference proteome</keyword>
<evidence type="ECO:0000313" key="2">
    <source>
        <dbReference type="Proteomes" id="UP000052976"/>
    </source>
</evidence>
<reference evidence="1 2" key="1">
    <citation type="submission" date="2014-04" db="EMBL/GenBank/DDBJ databases">
        <title>Genome evolution of avian class.</title>
        <authorList>
            <person name="Zhang G."/>
            <person name="Li C."/>
        </authorList>
    </citation>
    <scope>NUCLEOTIDE SEQUENCE [LARGE SCALE GENOMIC DNA]</scope>
    <source>
        <strain evidence="1">BGI_N302</strain>
    </source>
</reference>
<gene>
    <name evidence="1" type="ORF">N302_13337</name>
</gene>
<accession>A0A091EZS6</accession>
<name>A0A091EZS6_CORBR</name>
<evidence type="ECO:0008006" key="3">
    <source>
        <dbReference type="Google" id="ProtNLM"/>
    </source>
</evidence>